<dbReference type="EMBL" id="OZ034813">
    <property type="protein sequence ID" value="CAL1354258.1"/>
    <property type="molecule type" value="Genomic_DNA"/>
</dbReference>
<keyword evidence="3" id="KW-1185">Reference proteome</keyword>
<protein>
    <submittedName>
        <fullName evidence="2">Uncharacterized protein</fullName>
    </submittedName>
</protein>
<proteinExistence type="predicted"/>
<reference evidence="2 3" key="1">
    <citation type="submission" date="2024-04" db="EMBL/GenBank/DDBJ databases">
        <authorList>
            <person name="Fracassetti M."/>
        </authorList>
    </citation>
    <scope>NUCLEOTIDE SEQUENCE [LARGE SCALE GENOMIC DNA]</scope>
</reference>
<sequence>MDLNNETFLVTFGKDQDYLRALTIGHLEDNFPLSKSNQVLAITNGSGSDQLQISSESSPAEPPSGFGPWMHVTRESRKPAKSGNIDANRGNNFPLMGTAQVGKVLPKSSKKGKGDIRATTPLKTKGKEDGKSANKKGSAMVSKGKTVVVEGQATGRRTQSDKLIKEWRAVGQREDIDSQAQPSEASGSNLVQNTYGEPSSDPTANT</sequence>
<evidence type="ECO:0000313" key="3">
    <source>
        <dbReference type="Proteomes" id="UP001497516"/>
    </source>
</evidence>
<dbReference type="Proteomes" id="UP001497516">
    <property type="component" value="Chromosome 1"/>
</dbReference>
<gene>
    <name evidence="2" type="ORF">LTRI10_LOCUS2089</name>
</gene>
<evidence type="ECO:0000313" key="2">
    <source>
        <dbReference type="EMBL" id="CAL1354258.1"/>
    </source>
</evidence>
<name>A0AAV2CCY0_9ROSI</name>
<evidence type="ECO:0000256" key="1">
    <source>
        <dbReference type="SAM" id="MobiDB-lite"/>
    </source>
</evidence>
<dbReference type="AlphaFoldDB" id="A0AAV2CCY0"/>
<feature type="compositionally biased region" description="Basic and acidic residues" evidence="1">
    <location>
        <begin position="158"/>
        <end position="176"/>
    </location>
</feature>
<organism evidence="2 3">
    <name type="scientific">Linum trigynum</name>
    <dbReference type="NCBI Taxonomy" id="586398"/>
    <lineage>
        <taxon>Eukaryota</taxon>
        <taxon>Viridiplantae</taxon>
        <taxon>Streptophyta</taxon>
        <taxon>Embryophyta</taxon>
        <taxon>Tracheophyta</taxon>
        <taxon>Spermatophyta</taxon>
        <taxon>Magnoliopsida</taxon>
        <taxon>eudicotyledons</taxon>
        <taxon>Gunneridae</taxon>
        <taxon>Pentapetalae</taxon>
        <taxon>rosids</taxon>
        <taxon>fabids</taxon>
        <taxon>Malpighiales</taxon>
        <taxon>Linaceae</taxon>
        <taxon>Linum</taxon>
    </lineage>
</organism>
<feature type="compositionally biased region" description="Polar residues" evidence="1">
    <location>
        <begin position="178"/>
        <end position="206"/>
    </location>
</feature>
<feature type="region of interest" description="Disordered" evidence="1">
    <location>
        <begin position="46"/>
        <end position="206"/>
    </location>
</feature>
<accession>A0AAV2CCY0</accession>